<evidence type="ECO:0000313" key="2">
    <source>
        <dbReference type="EMBL" id="MBB5927592.1"/>
    </source>
</evidence>
<dbReference type="SUPFAM" id="SSF48452">
    <property type="entry name" value="TPR-like"/>
    <property type="match status" value="1"/>
</dbReference>
<feature type="repeat" description="TPR" evidence="1">
    <location>
        <begin position="79"/>
        <end position="112"/>
    </location>
</feature>
<dbReference type="GO" id="GO:0035269">
    <property type="term" value="P:protein O-linked glycosylation via mannose"/>
    <property type="evidence" value="ECO:0007669"/>
    <property type="project" value="TreeGrafter"/>
</dbReference>
<dbReference type="InterPro" id="IPR011990">
    <property type="entry name" value="TPR-like_helical_dom_sf"/>
</dbReference>
<name>A0A7W9PUW5_9ACTN</name>
<feature type="repeat" description="TPR" evidence="1">
    <location>
        <begin position="146"/>
        <end position="179"/>
    </location>
</feature>
<sequence>MKHNTLLAGLIGVAAVATVVAAWAIQSRTVASSESKAPPPAYEDADALLQKGILQDQNHDPKAAARSYKRALDLEPDNKFAWFNLGVVAQEVGNTDDARAAYERSLRIDPAFPPALFNEALLFETSAPDRAVALLERATDTDPKAATAHLHLGRIWARKEDADKAAVAFRRAVAIDPSLINEVPEEFRDSASPGPESRD</sequence>
<dbReference type="PANTHER" id="PTHR44395:SF1">
    <property type="entry name" value="PROTEIN O-MANNOSYL-TRANSFERASE TMTC3"/>
    <property type="match status" value="1"/>
</dbReference>
<evidence type="ECO:0000256" key="1">
    <source>
        <dbReference type="PROSITE-ProRule" id="PRU00339"/>
    </source>
</evidence>
<dbReference type="EMBL" id="JACHJK010000004">
    <property type="protein sequence ID" value="MBB5927592.1"/>
    <property type="molecule type" value="Genomic_DNA"/>
</dbReference>
<dbReference type="RefSeq" id="WP_184965256.1">
    <property type="nucleotide sequence ID" value="NZ_BAAAWF010000086.1"/>
</dbReference>
<dbReference type="Gene3D" id="1.25.40.10">
    <property type="entry name" value="Tetratricopeptide repeat domain"/>
    <property type="match status" value="2"/>
</dbReference>
<dbReference type="PANTHER" id="PTHR44395">
    <property type="match status" value="1"/>
</dbReference>
<protein>
    <submittedName>
        <fullName evidence="2">Tfp pilus assembly protein PilF</fullName>
    </submittedName>
</protein>
<dbReference type="PROSITE" id="PS50005">
    <property type="entry name" value="TPR"/>
    <property type="match status" value="3"/>
</dbReference>
<keyword evidence="3" id="KW-1185">Reference proteome</keyword>
<evidence type="ECO:0000313" key="3">
    <source>
        <dbReference type="Proteomes" id="UP000585836"/>
    </source>
</evidence>
<keyword evidence="1" id="KW-0802">TPR repeat</keyword>
<dbReference type="AlphaFoldDB" id="A0A7W9PUW5"/>
<accession>A0A7W9PUW5</accession>
<feature type="repeat" description="TPR" evidence="1">
    <location>
        <begin position="45"/>
        <end position="78"/>
    </location>
</feature>
<dbReference type="GO" id="GO:0000030">
    <property type="term" value="F:mannosyltransferase activity"/>
    <property type="evidence" value="ECO:0007669"/>
    <property type="project" value="TreeGrafter"/>
</dbReference>
<proteinExistence type="predicted"/>
<dbReference type="SMART" id="SM00028">
    <property type="entry name" value="TPR"/>
    <property type="match status" value="3"/>
</dbReference>
<dbReference type="InterPro" id="IPR019734">
    <property type="entry name" value="TPR_rpt"/>
</dbReference>
<dbReference type="Proteomes" id="UP000585836">
    <property type="component" value="Unassembled WGS sequence"/>
</dbReference>
<comment type="caution">
    <text evidence="2">The sequence shown here is derived from an EMBL/GenBank/DDBJ whole genome shotgun (WGS) entry which is preliminary data.</text>
</comment>
<dbReference type="Pfam" id="PF13432">
    <property type="entry name" value="TPR_16"/>
    <property type="match status" value="2"/>
</dbReference>
<organism evidence="2 3">
    <name type="scientific">Streptomyces echinatus</name>
    <dbReference type="NCBI Taxonomy" id="67293"/>
    <lineage>
        <taxon>Bacteria</taxon>
        <taxon>Bacillati</taxon>
        <taxon>Actinomycetota</taxon>
        <taxon>Actinomycetes</taxon>
        <taxon>Kitasatosporales</taxon>
        <taxon>Streptomycetaceae</taxon>
        <taxon>Streptomyces</taxon>
    </lineage>
</organism>
<reference evidence="2 3" key="1">
    <citation type="submission" date="2020-08" db="EMBL/GenBank/DDBJ databases">
        <title>Genomic Encyclopedia of Type Strains, Phase III (KMG-III): the genomes of soil and plant-associated and newly described type strains.</title>
        <authorList>
            <person name="Whitman W."/>
        </authorList>
    </citation>
    <scope>NUCLEOTIDE SEQUENCE [LARGE SCALE GENOMIC DNA]</scope>
    <source>
        <strain evidence="2 3">CECT 3313</strain>
    </source>
</reference>
<gene>
    <name evidence="2" type="ORF">FHS34_003050</name>
</gene>